<dbReference type="Gene3D" id="3.90.220.20">
    <property type="entry name" value="DNA methylase specificity domains"/>
    <property type="match status" value="2"/>
</dbReference>
<dbReference type="SUPFAM" id="SSF116734">
    <property type="entry name" value="DNA methylase specificity domain"/>
    <property type="match status" value="2"/>
</dbReference>
<keyword evidence="5" id="KW-0540">Nuclease</keyword>
<accession>A0ABQ6PMQ6</accession>
<dbReference type="EMBL" id="BTPD01000005">
    <property type="protein sequence ID" value="GMQ29244.1"/>
    <property type="molecule type" value="Genomic_DNA"/>
</dbReference>
<proteinExistence type="inferred from homology"/>
<name>A0ABQ6PMQ6_9BACT</name>
<comment type="similarity">
    <text evidence="1">Belongs to the type-I restriction system S methylase family.</text>
</comment>
<dbReference type="RefSeq" id="WP_338223965.1">
    <property type="nucleotide sequence ID" value="NZ_BTPD01000005.1"/>
</dbReference>
<gene>
    <name evidence="5" type="ORF">Aconfl_18870</name>
</gene>
<evidence type="ECO:0000256" key="1">
    <source>
        <dbReference type="ARBA" id="ARBA00010923"/>
    </source>
</evidence>
<dbReference type="CDD" id="cd17263">
    <property type="entry name" value="RMtype1_S_AbaB8300I-TRD1-CR1_like"/>
    <property type="match status" value="1"/>
</dbReference>
<keyword evidence="2" id="KW-0680">Restriction system</keyword>
<protein>
    <submittedName>
        <fullName evidence="5">Restriction endonuclease subunit S</fullName>
    </submittedName>
</protein>
<keyword evidence="3" id="KW-0238">DNA-binding</keyword>
<dbReference type="InterPro" id="IPR000055">
    <property type="entry name" value="Restrct_endonuc_typeI_TRD"/>
</dbReference>
<dbReference type="Pfam" id="PF01420">
    <property type="entry name" value="Methylase_S"/>
    <property type="match status" value="1"/>
</dbReference>
<keyword evidence="5" id="KW-0255">Endonuclease</keyword>
<dbReference type="PANTHER" id="PTHR43140:SF1">
    <property type="entry name" value="TYPE I RESTRICTION ENZYME ECOKI SPECIFICITY SUBUNIT"/>
    <property type="match status" value="1"/>
</dbReference>
<organism evidence="5 6">
    <name type="scientific">Algoriphagus confluentis</name>
    <dbReference type="NCBI Taxonomy" id="1697556"/>
    <lineage>
        <taxon>Bacteria</taxon>
        <taxon>Pseudomonadati</taxon>
        <taxon>Bacteroidota</taxon>
        <taxon>Cytophagia</taxon>
        <taxon>Cytophagales</taxon>
        <taxon>Cyclobacteriaceae</taxon>
        <taxon>Algoriphagus</taxon>
    </lineage>
</organism>
<dbReference type="Proteomes" id="UP001338309">
    <property type="component" value="Unassembled WGS sequence"/>
</dbReference>
<keyword evidence="5" id="KW-0378">Hydrolase</keyword>
<evidence type="ECO:0000313" key="5">
    <source>
        <dbReference type="EMBL" id="GMQ29244.1"/>
    </source>
</evidence>
<reference evidence="5 6" key="1">
    <citation type="submission" date="2023-08" db="EMBL/GenBank/DDBJ databases">
        <title>Draft genome sequence of Algoriphagus confluentis.</title>
        <authorList>
            <person name="Takatani N."/>
            <person name="Hosokawa M."/>
            <person name="Sawabe T."/>
        </authorList>
    </citation>
    <scope>NUCLEOTIDE SEQUENCE [LARGE SCALE GENOMIC DNA]</scope>
    <source>
        <strain evidence="5 6">NBRC 111222</strain>
    </source>
</reference>
<sequence>MEATIENVGFQTYSDYKESGVEWLGEIPLHWNMKRFKYLADYHKGKLPKKITSEWKEGLYPYMSMEYLRGGAANQWVLDMKIKNVEKGEILLLWDGSNSGEFIKSRQGVISSTVAHIKFFNIDKRYAWYYSFKIEQKLRNETIGMGIPHVDGGELNNTYVLIPSPNEQTAIADFLDKKTALIDKAIQIKQKQIALLQERRQILIQQAVTRGLNPNVPLKDSAVDWIGMIPEHWEVCRNSNIYSESKKPGNDSLKILSVSIHTGVSSEELSDEENIRGAIRIEDKSSYKLVEPNDITFNMMRAWQGGIGAVKVRGMVSPAYVVASPKCEINSEFFEFQYRTPEFIQQMDRFSKGITDFRKRLYWAEFKQLITVLPPYKEQLQIVGYINDITLMTKKITTLKEQEIEKLKEFKSTLINSAVTGKIKVAGV</sequence>
<evidence type="ECO:0000313" key="6">
    <source>
        <dbReference type="Proteomes" id="UP001338309"/>
    </source>
</evidence>
<dbReference type="InterPro" id="IPR051212">
    <property type="entry name" value="Type-I_RE_S_subunit"/>
</dbReference>
<dbReference type="CDD" id="cd16961">
    <property type="entry name" value="RMtype1_S_TRD-CR_like"/>
    <property type="match status" value="1"/>
</dbReference>
<evidence type="ECO:0000259" key="4">
    <source>
        <dbReference type="Pfam" id="PF01420"/>
    </source>
</evidence>
<evidence type="ECO:0000256" key="3">
    <source>
        <dbReference type="ARBA" id="ARBA00023125"/>
    </source>
</evidence>
<comment type="caution">
    <text evidence="5">The sequence shown here is derived from an EMBL/GenBank/DDBJ whole genome shotgun (WGS) entry which is preliminary data.</text>
</comment>
<dbReference type="Gene3D" id="1.10.287.1120">
    <property type="entry name" value="Bipartite methylase S protein"/>
    <property type="match status" value="1"/>
</dbReference>
<keyword evidence="6" id="KW-1185">Reference proteome</keyword>
<dbReference type="InterPro" id="IPR044946">
    <property type="entry name" value="Restrct_endonuc_typeI_TRD_sf"/>
</dbReference>
<feature type="domain" description="Type I restriction modification DNA specificity" evidence="4">
    <location>
        <begin position="30"/>
        <end position="190"/>
    </location>
</feature>
<evidence type="ECO:0000256" key="2">
    <source>
        <dbReference type="ARBA" id="ARBA00022747"/>
    </source>
</evidence>
<dbReference type="PANTHER" id="PTHR43140">
    <property type="entry name" value="TYPE-1 RESTRICTION ENZYME ECOKI SPECIFICITY PROTEIN"/>
    <property type="match status" value="1"/>
</dbReference>
<dbReference type="GO" id="GO:0004519">
    <property type="term" value="F:endonuclease activity"/>
    <property type="evidence" value="ECO:0007669"/>
    <property type="project" value="UniProtKB-KW"/>
</dbReference>